<organism evidence="2 3">
    <name type="scientific">Marinibaculum pumilum</name>
    <dbReference type="NCBI Taxonomy" id="1766165"/>
    <lineage>
        <taxon>Bacteria</taxon>
        <taxon>Pseudomonadati</taxon>
        <taxon>Pseudomonadota</taxon>
        <taxon>Alphaproteobacteria</taxon>
        <taxon>Rhodospirillales</taxon>
        <taxon>Rhodospirillaceae</taxon>
        <taxon>Marinibaculum</taxon>
    </lineage>
</organism>
<dbReference type="Gene3D" id="2.120.10.30">
    <property type="entry name" value="TolB, C-terminal domain"/>
    <property type="match status" value="1"/>
</dbReference>
<dbReference type="PANTHER" id="PTHR10426:SF88">
    <property type="entry name" value="ADIPOCYTE PLASMA MEMBRANE-ASSOCIATED PROTEIN HEMOMUCIN-RELATED"/>
    <property type="match status" value="1"/>
</dbReference>
<reference evidence="3" key="1">
    <citation type="journal article" date="2019" name="Int. J. Syst. Evol. Microbiol.">
        <title>The Global Catalogue of Microorganisms (GCM) 10K type strain sequencing project: providing services to taxonomists for standard genome sequencing and annotation.</title>
        <authorList>
            <consortium name="The Broad Institute Genomics Platform"/>
            <consortium name="The Broad Institute Genome Sequencing Center for Infectious Disease"/>
            <person name="Wu L."/>
            <person name="Ma J."/>
        </authorList>
    </citation>
    <scope>NUCLEOTIDE SEQUENCE [LARGE SCALE GENOMIC DNA]</scope>
    <source>
        <strain evidence="3">KCTC 42964</strain>
    </source>
</reference>
<proteinExistence type="predicted"/>
<dbReference type="InterPro" id="IPR011042">
    <property type="entry name" value="6-blade_b-propeller_TolB-like"/>
</dbReference>
<protein>
    <recommendedName>
        <fullName evidence="4">Strictosidine synthase</fullName>
    </recommendedName>
</protein>
<keyword evidence="3" id="KW-1185">Reference proteome</keyword>
<evidence type="ECO:0008006" key="4">
    <source>
        <dbReference type="Google" id="ProtNLM"/>
    </source>
</evidence>
<evidence type="ECO:0000313" key="3">
    <source>
        <dbReference type="Proteomes" id="UP001595528"/>
    </source>
</evidence>
<accession>A0ABV7KYQ9</accession>
<dbReference type="Pfam" id="PF01436">
    <property type="entry name" value="NHL"/>
    <property type="match status" value="1"/>
</dbReference>
<dbReference type="PANTHER" id="PTHR10426">
    <property type="entry name" value="STRICTOSIDINE SYNTHASE-RELATED"/>
    <property type="match status" value="1"/>
</dbReference>
<evidence type="ECO:0000256" key="1">
    <source>
        <dbReference type="ARBA" id="ARBA00022737"/>
    </source>
</evidence>
<gene>
    <name evidence="2" type="ORF">ACFOGJ_09385</name>
</gene>
<comment type="caution">
    <text evidence="2">The sequence shown here is derived from an EMBL/GenBank/DDBJ whole genome shotgun (WGS) entry which is preliminary data.</text>
</comment>
<dbReference type="InterPro" id="IPR001258">
    <property type="entry name" value="NHL_repeat"/>
</dbReference>
<dbReference type="RefSeq" id="WP_379899610.1">
    <property type="nucleotide sequence ID" value="NZ_JBHRTR010000023.1"/>
</dbReference>
<dbReference type="Proteomes" id="UP001595528">
    <property type="component" value="Unassembled WGS sequence"/>
</dbReference>
<dbReference type="SUPFAM" id="SSF63829">
    <property type="entry name" value="Calcium-dependent phosphotriesterase"/>
    <property type="match status" value="1"/>
</dbReference>
<dbReference type="EMBL" id="JBHRTR010000023">
    <property type="protein sequence ID" value="MFC3227442.1"/>
    <property type="molecule type" value="Genomic_DNA"/>
</dbReference>
<name>A0ABV7KYQ9_9PROT</name>
<sequence>MAMQILSGLLGRPGRHAAQDSAPVLDGPLRPNQQLDLCRMLDRHLKAPDDVAIGPRGLPLVSDGPRVLEIGGHWYAPMRTTFAEVGGRAGALCRLPDGGLAIAVDGDRLAVRGGRHDGWAVDRIGDRRLRSVTALAALDGDRIVVAEGSAEQDLGHWRHDLLGRGSSGRVTLLDLRSGAAETLGASLAWPAGVAVAPDGTVIVAEAWRHRLLRLGGRGSGGAAPQPVLAELPAYPGRLAADGQGGWWLTCFAVRTQLVEFLLGEPRFLAEMMRTVPEAHWVGPALNTTDDPLEPLQMGGIRQMGIKKPWAPPRSYGLVVRLDGEFDPTGSLHSRTDGKRHGITGVAVTPDGKVCLVSRGHGKLLLHGDDRESEEGAA</sequence>
<keyword evidence="1" id="KW-0677">Repeat</keyword>
<evidence type="ECO:0000313" key="2">
    <source>
        <dbReference type="EMBL" id="MFC3227442.1"/>
    </source>
</evidence>